<dbReference type="AlphaFoldDB" id="A0AAU8J184"/>
<dbReference type="Gene3D" id="1.10.357.10">
    <property type="entry name" value="Tetracycline Repressor, domain 2"/>
    <property type="match status" value="1"/>
</dbReference>
<dbReference type="KEGG" id="stac:ABII15_28810"/>
<dbReference type="Pfam" id="PF00440">
    <property type="entry name" value="TetR_N"/>
    <property type="match status" value="1"/>
</dbReference>
<dbReference type="SUPFAM" id="SSF46689">
    <property type="entry name" value="Homeodomain-like"/>
    <property type="match status" value="1"/>
</dbReference>
<keyword evidence="1" id="KW-0805">Transcription regulation</keyword>
<organism evidence="6">
    <name type="scientific">Streptomyces tabacisoli</name>
    <dbReference type="NCBI Taxonomy" id="3156398"/>
    <lineage>
        <taxon>Bacteria</taxon>
        <taxon>Bacillati</taxon>
        <taxon>Actinomycetota</taxon>
        <taxon>Actinomycetes</taxon>
        <taxon>Kitasatosporales</taxon>
        <taxon>Streptomycetaceae</taxon>
        <taxon>Streptomyces</taxon>
    </lineage>
</organism>
<evidence type="ECO:0000259" key="5">
    <source>
        <dbReference type="PROSITE" id="PS50977"/>
    </source>
</evidence>
<proteinExistence type="predicted"/>
<dbReference type="Gene3D" id="1.10.10.60">
    <property type="entry name" value="Homeodomain-like"/>
    <property type="match status" value="1"/>
</dbReference>
<reference evidence="6" key="1">
    <citation type="submission" date="2024-06" db="EMBL/GenBank/DDBJ databases">
        <title>Streptomyces sp. strain HUAS MG91 genome sequences.</title>
        <authorList>
            <person name="Mo P."/>
        </authorList>
    </citation>
    <scope>NUCLEOTIDE SEQUENCE</scope>
    <source>
        <strain evidence="6">HUAS MG91</strain>
    </source>
</reference>
<dbReference type="InterPro" id="IPR050109">
    <property type="entry name" value="HTH-type_TetR-like_transc_reg"/>
</dbReference>
<feature type="DNA-binding region" description="H-T-H motif" evidence="4">
    <location>
        <begin position="45"/>
        <end position="64"/>
    </location>
</feature>
<dbReference type="EMBL" id="CP159534">
    <property type="protein sequence ID" value="XCJ73712.1"/>
    <property type="molecule type" value="Genomic_DNA"/>
</dbReference>
<dbReference type="GO" id="GO:0003700">
    <property type="term" value="F:DNA-binding transcription factor activity"/>
    <property type="evidence" value="ECO:0007669"/>
    <property type="project" value="TreeGrafter"/>
</dbReference>
<protein>
    <submittedName>
        <fullName evidence="6">TetR/AcrR family transcriptional regulator</fullName>
    </submittedName>
</protein>
<keyword evidence="2 4" id="KW-0238">DNA-binding</keyword>
<evidence type="ECO:0000313" key="6">
    <source>
        <dbReference type="EMBL" id="XCJ73712.1"/>
    </source>
</evidence>
<evidence type="ECO:0000256" key="4">
    <source>
        <dbReference type="PROSITE-ProRule" id="PRU00335"/>
    </source>
</evidence>
<evidence type="ECO:0000256" key="3">
    <source>
        <dbReference type="ARBA" id="ARBA00023163"/>
    </source>
</evidence>
<dbReference type="InterPro" id="IPR011075">
    <property type="entry name" value="TetR_C"/>
</dbReference>
<evidence type="ECO:0000256" key="2">
    <source>
        <dbReference type="ARBA" id="ARBA00023125"/>
    </source>
</evidence>
<name>A0AAU8J184_9ACTN</name>
<keyword evidence="3" id="KW-0804">Transcription</keyword>
<dbReference type="PANTHER" id="PTHR30055:SF225">
    <property type="entry name" value="TRANSCRIPTIONAL REGULATORY PROTEIN-RELATED"/>
    <property type="match status" value="1"/>
</dbReference>
<dbReference type="RefSeq" id="WP_353945169.1">
    <property type="nucleotide sequence ID" value="NZ_CP159534.1"/>
</dbReference>
<sequence length="208" mass="22777">MVTSRWTADPARSAAALRRRGPVLERAILEAALEQLSTVGWNGLTMEGVAAGAQTGKAAVYRRWPSKEDLVVDALQAGLPQVDSVPDLGSVREDLLELCRQMRDAMFSRPGSALLSVIHECDTLTAERFHSVIIQGIIEPGVELIKEVISRGITRGDVRQDAVGASVCDVIPAMMMYRSKVCGSEWRDEDLVELIDEVMVPLLLRHAD</sequence>
<dbReference type="Pfam" id="PF16859">
    <property type="entry name" value="TetR_C_11"/>
    <property type="match status" value="1"/>
</dbReference>
<dbReference type="InterPro" id="IPR009057">
    <property type="entry name" value="Homeodomain-like_sf"/>
</dbReference>
<gene>
    <name evidence="6" type="ORF">ABII15_28810</name>
</gene>
<dbReference type="PANTHER" id="PTHR30055">
    <property type="entry name" value="HTH-TYPE TRANSCRIPTIONAL REGULATOR RUTR"/>
    <property type="match status" value="1"/>
</dbReference>
<feature type="domain" description="HTH tetR-type" evidence="5">
    <location>
        <begin position="22"/>
        <end position="82"/>
    </location>
</feature>
<dbReference type="PROSITE" id="PS50977">
    <property type="entry name" value="HTH_TETR_2"/>
    <property type="match status" value="1"/>
</dbReference>
<accession>A0AAU8J184</accession>
<dbReference type="SUPFAM" id="SSF48498">
    <property type="entry name" value="Tetracyclin repressor-like, C-terminal domain"/>
    <property type="match status" value="1"/>
</dbReference>
<dbReference type="GO" id="GO:0000976">
    <property type="term" value="F:transcription cis-regulatory region binding"/>
    <property type="evidence" value="ECO:0007669"/>
    <property type="project" value="TreeGrafter"/>
</dbReference>
<dbReference type="InterPro" id="IPR001647">
    <property type="entry name" value="HTH_TetR"/>
</dbReference>
<evidence type="ECO:0000256" key="1">
    <source>
        <dbReference type="ARBA" id="ARBA00023015"/>
    </source>
</evidence>
<dbReference type="InterPro" id="IPR036271">
    <property type="entry name" value="Tet_transcr_reg_TetR-rel_C_sf"/>
</dbReference>